<sequence length="232" mass="25540">MKARKVFLLLFIGFLSLTALVAIISVLSGDFGKLQLKILATTFTISSASICAMSCAAFIEKKKSRVFGSIGISFAAISAILVITGVWLELDQEAYWKSTITFIVFGIGFAHAFLLIMPDLDDSHKWIQIVSSISIAVLALQIVGAVWSEVDHSGYYKLLSVVSIVVVLLTLVIPILMKMDKKPHEIIAALTLIKNQDGTYRDKHGIAYKVTKIDNEQKHKSDPQQSPQDVNE</sequence>
<feature type="transmembrane region" description="Helical" evidence="1">
    <location>
        <begin position="38"/>
        <end position="59"/>
    </location>
</feature>
<evidence type="ECO:0008006" key="4">
    <source>
        <dbReference type="Google" id="ProtNLM"/>
    </source>
</evidence>
<reference evidence="2 3" key="1">
    <citation type="submission" date="2023-10" db="EMBL/GenBank/DDBJ databases">
        <title>Rubellicoccus peritrichatus gen. nov., sp. nov., isolated from an algae of coral reef tank.</title>
        <authorList>
            <person name="Luo J."/>
        </authorList>
    </citation>
    <scope>NUCLEOTIDE SEQUENCE [LARGE SCALE GENOMIC DNA]</scope>
    <source>
        <strain evidence="2 3">CR14</strain>
    </source>
</reference>
<name>A0AAQ3LFU4_9BACT</name>
<organism evidence="2 3">
    <name type="scientific">Rubellicoccus peritrichatus</name>
    <dbReference type="NCBI Taxonomy" id="3080537"/>
    <lineage>
        <taxon>Bacteria</taxon>
        <taxon>Pseudomonadati</taxon>
        <taxon>Verrucomicrobiota</taxon>
        <taxon>Opitutia</taxon>
        <taxon>Puniceicoccales</taxon>
        <taxon>Cerasicoccaceae</taxon>
        <taxon>Rubellicoccus</taxon>
    </lineage>
</organism>
<evidence type="ECO:0000256" key="1">
    <source>
        <dbReference type="SAM" id="Phobius"/>
    </source>
</evidence>
<keyword evidence="1" id="KW-1133">Transmembrane helix</keyword>
<proteinExistence type="predicted"/>
<feature type="transmembrane region" description="Helical" evidence="1">
    <location>
        <begin position="154"/>
        <end position="177"/>
    </location>
</feature>
<dbReference type="RefSeq" id="WP_317835554.1">
    <property type="nucleotide sequence ID" value="NZ_CP136920.1"/>
</dbReference>
<dbReference type="EMBL" id="CP136920">
    <property type="protein sequence ID" value="WOO43018.1"/>
    <property type="molecule type" value="Genomic_DNA"/>
</dbReference>
<dbReference type="SUPFAM" id="SSF103473">
    <property type="entry name" value="MFS general substrate transporter"/>
    <property type="match status" value="1"/>
</dbReference>
<feature type="transmembrane region" description="Helical" evidence="1">
    <location>
        <begin position="129"/>
        <end position="148"/>
    </location>
</feature>
<dbReference type="AlphaFoldDB" id="A0AAQ3LFU4"/>
<evidence type="ECO:0000313" key="2">
    <source>
        <dbReference type="EMBL" id="WOO43018.1"/>
    </source>
</evidence>
<dbReference type="InterPro" id="IPR036259">
    <property type="entry name" value="MFS_trans_sf"/>
</dbReference>
<gene>
    <name evidence="2" type="ORF">RZN69_07925</name>
</gene>
<keyword evidence="1" id="KW-0472">Membrane</keyword>
<dbReference type="Proteomes" id="UP001304300">
    <property type="component" value="Chromosome"/>
</dbReference>
<accession>A0AAQ3LFU4</accession>
<evidence type="ECO:0000313" key="3">
    <source>
        <dbReference type="Proteomes" id="UP001304300"/>
    </source>
</evidence>
<feature type="transmembrane region" description="Helical" evidence="1">
    <location>
        <begin position="94"/>
        <end position="117"/>
    </location>
</feature>
<dbReference type="KEGG" id="puo:RZN69_07925"/>
<protein>
    <recommendedName>
        <fullName evidence="4">MFS transporter</fullName>
    </recommendedName>
</protein>
<keyword evidence="3" id="KW-1185">Reference proteome</keyword>
<feature type="transmembrane region" description="Helical" evidence="1">
    <location>
        <begin position="66"/>
        <end position="88"/>
    </location>
</feature>
<keyword evidence="1" id="KW-0812">Transmembrane</keyword>